<dbReference type="PROSITE" id="PS50011">
    <property type="entry name" value="PROTEIN_KINASE_DOM"/>
    <property type="match status" value="1"/>
</dbReference>
<sequence length="154" mass="17962">QDVLMHGLVVRNEGHRHFTILQRISTSRNTFLSKNHCLPMLTEIVPEDIVFGVFPKAYGSLDNLVGDILDMLLQALEALCSIHNLGKAHRDAFLDNFLIQWNPEFLLTMKMSLSCPWVYLIDFKFAIEFPDESQQKEWEWDGARPSHYQIYRSH</sequence>
<proteinExistence type="predicted"/>
<dbReference type="AlphaFoldDB" id="A0A5C3LJ49"/>
<evidence type="ECO:0000259" key="1">
    <source>
        <dbReference type="PROSITE" id="PS50011"/>
    </source>
</evidence>
<protein>
    <recommendedName>
        <fullName evidence="1">Protein kinase domain-containing protein</fullName>
    </recommendedName>
</protein>
<feature type="domain" description="Protein kinase" evidence="1">
    <location>
        <begin position="1"/>
        <end position="154"/>
    </location>
</feature>
<dbReference type="OrthoDB" id="2985259at2759"/>
<feature type="non-terminal residue" evidence="2">
    <location>
        <position position="1"/>
    </location>
</feature>
<dbReference type="InterPro" id="IPR011009">
    <property type="entry name" value="Kinase-like_dom_sf"/>
</dbReference>
<dbReference type="InterPro" id="IPR000719">
    <property type="entry name" value="Prot_kinase_dom"/>
</dbReference>
<dbReference type="EMBL" id="ML213698">
    <property type="protein sequence ID" value="TFK31896.1"/>
    <property type="molecule type" value="Genomic_DNA"/>
</dbReference>
<dbReference type="GO" id="GO:0004672">
    <property type="term" value="F:protein kinase activity"/>
    <property type="evidence" value="ECO:0007669"/>
    <property type="project" value="InterPro"/>
</dbReference>
<keyword evidence="3" id="KW-1185">Reference proteome</keyword>
<name>A0A5C3LJ49_9AGAR</name>
<evidence type="ECO:0000313" key="3">
    <source>
        <dbReference type="Proteomes" id="UP000308652"/>
    </source>
</evidence>
<accession>A0A5C3LJ49</accession>
<reference evidence="2 3" key="1">
    <citation type="journal article" date="2019" name="Nat. Ecol. Evol.">
        <title>Megaphylogeny resolves global patterns of mushroom evolution.</title>
        <authorList>
            <person name="Varga T."/>
            <person name="Krizsan K."/>
            <person name="Foldi C."/>
            <person name="Dima B."/>
            <person name="Sanchez-Garcia M."/>
            <person name="Sanchez-Ramirez S."/>
            <person name="Szollosi G.J."/>
            <person name="Szarkandi J.G."/>
            <person name="Papp V."/>
            <person name="Albert L."/>
            <person name="Andreopoulos W."/>
            <person name="Angelini C."/>
            <person name="Antonin V."/>
            <person name="Barry K.W."/>
            <person name="Bougher N.L."/>
            <person name="Buchanan P."/>
            <person name="Buyck B."/>
            <person name="Bense V."/>
            <person name="Catcheside P."/>
            <person name="Chovatia M."/>
            <person name="Cooper J."/>
            <person name="Damon W."/>
            <person name="Desjardin D."/>
            <person name="Finy P."/>
            <person name="Geml J."/>
            <person name="Haridas S."/>
            <person name="Hughes K."/>
            <person name="Justo A."/>
            <person name="Karasinski D."/>
            <person name="Kautmanova I."/>
            <person name="Kiss B."/>
            <person name="Kocsube S."/>
            <person name="Kotiranta H."/>
            <person name="LaButti K.M."/>
            <person name="Lechner B.E."/>
            <person name="Liimatainen K."/>
            <person name="Lipzen A."/>
            <person name="Lukacs Z."/>
            <person name="Mihaltcheva S."/>
            <person name="Morgado L.N."/>
            <person name="Niskanen T."/>
            <person name="Noordeloos M.E."/>
            <person name="Ohm R.A."/>
            <person name="Ortiz-Santana B."/>
            <person name="Ovrebo C."/>
            <person name="Racz N."/>
            <person name="Riley R."/>
            <person name="Savchenko A."/>
            <person name="Shiryaev A."/>
            <person name="Soop K."/>
            <person name="Spirin V."/>
            <person name="Szebenyi C."/>
            <person name="Tomsovsky M."/>
            <person name="Tulloss R.E."/>
            <person name="Uehling J."/>
            <person name="Grigoriev I.V."/>
            <person name="Vagvolgyi C."/>
            <person name="Papp T."/>
            <person name="Martin F.M."/>
            <person name="Miettinen O."/>
            <person name="Hibbett D.S."/>
            <person name="Nagy L.G."/>
        </authorList>
    </citation>
    <scope>NUCLEOTIDE SEQUENCE [LARGE SCALE GENOMIC DNA]</scope>
    <source>
        <strain evidence="2 3">CBS 166.37</strain>
    </source>
</reference>
<dbReference type="SUPFAM" id="SSF56112">
    <property type="entry name" value="Protein kinase-like (PK-like)"/>
    <property type="match status" value="1"/>
</dbReference>
<organism evidence="2 3">
    <name type="scientific">Crucibulum laeve</name>
    <dbReference type="NCBI Taxonomy" id="68775"/>
    <lineage>
        <taxon>Eukaryota</taxon>
        <taxon>Fungi</taxon>
        <taxon>Dikarya</taxon>
        <taxon>Basidiomycota</taxon>
        <taxon>Agaricomycotina</taxon>
        <taxon>Agaricomycetes</taxon>
        <taxon>Agaricomycetidae</taxon>
        <taxon>Agaricales</taxon>
        <taxon>Agaricineae</taxon>
        <taxon>Nidulariaceae</taxon>
        <taxon>Crucibulum</taxon>
    </lineage>
</organism>
<dbReference type="GO" id="GO:0005524">
    <property type="term" value="F:ATP binding"/>
    <property type="evidence" value="ECO:0007669"/>
    <property type="project" value="InterPro"/>
</dbReference>
<dbReference type="Proteomes" id="UP000308652">
    <property type="component" value="Unassembled WGS sequence"/>
</dbReference>
<evidence type="ECO:0000313" key="2">
    <source>
        <dbReference type="EMBL" id="TFK31896.1"/>
    </source>
</evidence>
<dbReference type="Gene3D" id="1.10.510.10">
    <property type="entry name" value="Transferase(Phosphotransferase) domain 1"/>
    <property type="match status" value="1"/>
</dbReference>
<gene>
    <name evidence="2" type="ORF">BDQ12DRAFT_744414</name>
</gene>